<accession>A0AA38RQ46</accession>
<proteinExistence type="predicted"/>
<protein>
    <submittedName>
        <fullName evidence="2">Uncharacterized protein</fullName>
    </submittedName>
</protein>
<feature type="region of interest" description="Disordered" evidence="1">
    <location>
        <begin position="40"/>
        <end position="66"/>
    </location>
</feature>
<name>A0AA38RQ46_9PEZI</name>
<sequence length="142" mass="15548">MTSLYHRDSYFTSPHPASFYALQAADFSSFISTQLLPASMSGEGKADDAESSAASQKRRSSQESAVAMALEVARETPEGAQDPTVVGILEAALSATWDKVVKQSDYVMTPGEFAVFNFFQHRFAGNQDAIAARKRYWDNTHA</sequence>
<dbReference type="EMBL" id="JANBVO010000002">
    <property type="protein sequence ID" value="KAJ9156108.1"/>
    <property type="molecule type" value="Genomic_DNA"/>
</dbReference>
<organism evidence="2 3">
    <name type="scientific">Pleurostoma richardsiae</name>
    <dbReference type="NCBI Taxonomy" id="41990"/>
    <lineage>
        <taxon>Eukaryota</taxon>
        <taxon>Fungi</taxon>
        <taxon>Dikarya</taxon>
        <taxon>Ascomycota</taxon>
        <taxon>Pezizomycotina</taxon>
        <taxon>Sordariomycetes</taxon>
        <taxon>Sordariomycetidae</taxon>
        <taxon>Calosphaeriales</taxon>
        <taxon>Pleurostomataceae</taxon>
        <taxon>Pleurostoma</taxon>
    </lineage>
</organism>
<gene>
    <name evidence="2" type="ORF">NKR23_g1378</name>
</gene>
<reference evidence="2" key="1">
    <citation type="submission" date="2022-07" db="EMBL/GenBank/DDBJ databases">
        <title>Fungi with potential for degradation of polypropylene.</title>
        <authorList>
            <person name="Gostincar C."/>
        </authorList>
    </citation>
    <scope>NUCLEOTIDE SEQUENCE</scope>
    <source>
        <strain evidence="2">EXF-13308</strain>
    </source>
</reference>
<evidence type="ECO:0000313" key="3">
    <source>
        <dbReference type="Proteomes" id="UP001174694"/>
    </source>
</evidence>
<dbReference type="AlphaFoldDB" id="A0AA38RQ46"/>
<evidence type="ECO:0000256" key="1">
    <source>
        <dbReference type="SAM" id="MobiDB-lite"/>
    </source>
</evidence>
<comment type="caution">
    <text evidence="2">The sequence shown here is derived from an EMBL/GenBank/DDBJ whole genome shotgun (WGS) entry which is preliminary data.</text>
</comment>
<dbReference type="Proteomes" id="UP001174694">
    <property type="component" value="Unassembled WGS sequence"/>
</dbReference>
<evidence type="ECO:0000313" key="2">
    <source>
        <dbReference type="EMBL" id="KAJ9156108.1"/>
    </source>
</evidence>
<keyword evidence="3" id="KW-1185">Reference proteome</keyword>